<comment type="caution">
    <text evidence="2">The sequence shown here is derived from an EMBL/GenBank/DDBJ whole genome shotgun (WGS) entry which is preliminary data.</text>
</comment>
<organism evidence="2 3">
    <name type="scientific">Plasmodium yoelii yoelii</name>
    <dbReference type="NCBI Taxonomy" id="73239"/>
    <lineage>
        <taxon>Eukaryota</taxon>
        <taxon>Sar</taxon>
        <taxon>Alveolata</taxon>
        <taxon>Apicomplexa</taxon>
        <taxon>Aconoidasida</taxon>
        <taxon>Haemosporida</taxon>
        <taxon>Plasmodiidae</taxon>
        <taxon>Plasmodium</taxon>
        <taxon>Plasmodium (Vinckeia)</taxon>
    </lineage>
</organism>
<gene>
    <name evidence="2" type="ORF">PY07235</name>
</gene>
<evidence type="ECO:0000256" key="1">
    <source>
        <dbReference type="SAM" id="Phobius"/>
    </source>
</evidence>
<feature type="transmembrane region" description="Helical" evidence="1">
    <location>
        <begin position="21"/>
        <end position="42"/>
    </location>
</feature>
<dbReference type="InParanoid" id="Q7R8I7"/>
<name>Q7R8I7_PLAYO</name>
<dbReference type="AlphaFoldDB" id="Q7R8I7"/>
<protein>
    <submittedName>
        <fullName evidence="2">Uncharacterized protein</fullName>
    </submittedName>
</protein>
<keyword evidence="1" id="KW-0812">Transmembrane</keyword>
<keyword evidence="3" id="KW-1185">Reference proteome</keyword>
<proteinExistence type="predicted"/>
<keyword evidence="1" id="KW-0472">Membrane</keyword>
<dbReference type="Proteomes" id="UP000008553">
    <property type="component" value="Unassembled WGS sequence"/>
</dbReference>
<dbReference type="EMBL" id="AABL01002605">
    <property type="protein sequence ID" value="EAA19619.1"/>
    <property type="molecule type" value="Genomic_DNA"/>
</dbReference>
<evidence type="ECO:0000313" key="3">
    <source>
        <dbReference type="Proteomes" id="UP000008553"/>
    </source>
</evidence>
<sequence length="47" mass="5804">MMQTFFLITLNRDEHSIIYIITYKICYATPFILAYAPFWLHIWDFEL</sequence>
<keyword evidence="1" id="KW-1133">Transmembrane helix</keyword>
<evidence type="ECO:0000313" key="2">
    <source>
        <dbReference type="EMBL" id="EAA19619.1"/>
    </source>
</evidence>
<reference evidence="2 3" key="1">
    <citation type="journal article" date="2002" name="Nature">
        <title>Genome sequence and comparative analysis of the model rodent malaria parasite Plasmodium yoelii yoelii.</title>
        <authorList>
            <person name="Carlton J.M."/>
            <person name="Angiuoli S.V."/>
            <person name="Suh B.B."/>
            <person name="Kooij T.W."/>
            <person name="Pertea M."/>
            <person name="Silva J.C."/>
            <person name="Ermolaeva M.D."/>
            <person name="Allen J.E."/>
            <person name="Selengut J.D."/>
            <person name="Koo H.L."/>
            <person name="Peterson J.D."/>
            <person name="Pop M."/>
            <person name="Kosack D.S."/>
            <person name="Shumway M.F."/>
            <person name="Bidwell S.L."/>
            <person name="Shallom S.J."/>
            <person name="van Aken S.E."/>
            <person name="Riedmuller S.B."/>
            <person name="Feldblyum T.V."/>
            <person name="Cho J.K."/>
            <person name="Quackenbush J."/>
            <person name="Sedegah M."/>
            <person name="Shoaibi A."/>
            <person name="Cummings L.M."/>
            <person name="Florens L."/>
            <person name="Yates J.R."/>
            <person name="Raine J.D."/>
            <person name="Sinden R.E."/>
            <person name="Harris M.A."/>
            <person name="Cunningham D.A."/>
            <person name="Preiser P.R."/>
            <person name="Bergman L.W."/>
            <person name="Vaidya A.B."/>
            <person name="van Lin L.H."/>
            <person name="Janse C.J."/>
            <person name="Waters A.P."/>
            <person name="Smith H.O."/>
            <person name="White O.R."/>
            <person name="Salzberg S.L."/>
            <person name="Venter J.C."/>
            <person name="Fraser C.M."/>
            <person name="Hoffman S.L."/>
            <person name="Gardner M.J."/>
            <person name="Carucci D.J."/>
        </authorList>
    </citation>
    <scope>NUCLEOTIDE SEQUENCE [LARGE SCALE GENOMIC DNA]</scope>
    <source>
        <strain evidence="2 3">17XNL</strain>
    </source>
</reference>
<dbReference type="PaxDb" id="73239-Q7R8I7"/>
<accession>Q7R8I7</accession>